<dbReference type="EMBL" id="SNWR01000001">
    <property type="protein sequence ID" value="TDO38958.1"/>
    <property type="molecule type" value="Genomic_DNA"/>
</dbReference>
<accession>A0A4V3C7U2</accession>
<organism evidence="1 2">
    <name type="scientific">Paractinoplanes brasiliensis</name>
    <dbReference type="NCBI Taxonomy" id="52695"/>
    <lineage>
        <taxon>Bacteria</taxon>
        <taxon>Bacillati</taxon>
        <taxon>Actinomycetota</taxon>
        <taxon>Actinomycetes</taxon>
        <taxon>Micromonosporales</taxon>
        <taxon>Micromonosporaceae</taxon>
        <taxon>Paractinoplanes</taxon>
    </lineage>
</organism>
<reference evidence="1 2" key="1">
    <citation type="submission" date="2019-03" db="EMBL/GenBank/DDBJ databases">
        <title>Sequencing the genomes of 1000 actinobacteria strains.</title>
        <authorList>
            <person name="Klenk H.-P."/>
        </authorList>
    </citation>
    <scope>NUCLEOTIDE SEQUENCE [LARGE SCALE GENOMIC DNA]</scope>
    <source>
        <strain evidence="1 2">DSM 43805</strain>
    </source>
</reference>
<comment type="caution">
    <text evidence="1">The sequence shown here is derived from an EMBL/GenBank/DDBJ whole genome shotgun (WGS) entry which is preliminary data.</text>
</comment>
<dbReference type="Proteomes" id="UP000294901">
    <property type="component" value="Unassembled WGS sequence"/>
</dbReference>
<evidence type="ECO:0000313" key="2">
    <source>
        <dbReference type="Proteomes" id="UP000294901"/>
    </source>
</evidence>
<protein>
    <recommendedName>
        <fullName evidence="3">HNH endonuclease</fullName>
    </recommendedName>
</protein>
<proteinExistence type="predicted"/>
<dbReference type="AlphaFoldDB" id="A0A4V3C7U2"/>
<evidence type="ECO:0000313" key="1">
    <source>
        <dbReference type="EMBL" id="TDO38958.1"/>
    </source>
</evidence>
<keyword evidence="2" id="KW-1185">Reference proteome</keyword>
<sequence>MTDADRKRLWSRAGNQCAWPACRQEVVAGNVGTAPHGLIIGEEAHIISEADDGPRADPNMPLSERNSYGNIVLLCPTHHTFVDKEEGAHYSAEYLHKMKREHEALVSAGQAKTEHGITRQNMSTLVDEWATRVDFDDWPVWTGWMLDVQPRISMDRFSRLRSSGEWLLARYWPESFPGTKKAMKNYLRIHGDFYRYFSYIGHVDGDDLIVRKYHHEIDVWDPSLYRRALALFEGETRTVGDLVVELTRAANFVFDEVRTEVDGQFRVMQGKLLIHVPQGVRDHDRRSRILD</sequence>
<name>A0A4V3C7U2_9ACTN</name>
<evidence type="ECO:0008006" key="3">
    <source>
        <dbReference type="Google" id="ProtNLM"/>
    </source>
</evidence>
<gene>
    <name evidence="1" type="ORF">C8E87_2628</name>
</gene>